<keyword evidence="1" id="KW-0408">Iron</keyword>
<dbReference type="EMBL" id="CP001085">
    <property type="protein sequence ID" value="ADD79582.1"/>
    <property type="molecule type" value="Genomic_DNA"/>
</dbReference>
<dbReference type="PROSITE" id="PS01152">
    <property type="entry name" value="HESB"/>
    <property type="match status" value="1"/>
</dbReference>
<dbReference type="NCBIfam" id="NF010147">
    <property type="entry name" value="PRK13623.1"/>
    <property type="match status" value="1"/>
</dbReference>
<reference evidence="3" key="1">
    <citation type="submission" date="2008-05" db="EMBL/GenBank/DDBJ databases">
        <title>Genome sequence of Riesia pediculicola USDA.</title>
        <authorList>
            <person name="Kirkness E.F."/>
        </authorList>
    </citation>
    <scope>NUCLEOTIDE SEQUENCE [LARGE SCALE GENOMIC DNA]</scope>
    <source>
        <strain evidence="3">USDA</strain>
    </source>
</reference>
<dbReference type="Gene3D" id="2.60.300.12">
    <property type="entry name" value="HesB-like domain"/>
    <property type="match status" value="1"/>
</dbReference>
<dbReference type="SUPFAM" id="SSF89360">
    <property type="entry name" value="HesB-like domain"/>
    <property type="match status" value="1"/>
</dbReference>
<dbReference type="RefSeq" id="WP_013087570.1">
    <property type="nucleotide sequence ID" value="NC_014109.1"/>
</dbReference>
<name>D4G816_RIEPU</name>
<feature type="domain" description="Core" evidence="2">
    <location>
        <begin position="7"/>
        <end position="108"/>
    </location>
</feature>
<dbReference type="Proteomes" id="UP000001700">
    <property type="component" value="Chromosome"/>
</dbReference>
<dbReference type="GO" id="GO:0051539">
    <property type="term" value="F:4 iron, 4 sulfur cluster binding"/>
    <property type="evidence" value="ECO:0007669"/>
    <property type="project" value="TreeGrafter"/>
</dbReference>
<dbReference type="InterPro" id="IPR035903">
    <property type="entry name" value="HesB-like_dom_sf"/>
</dbReference>
<dbReference type="KEGG" id="rip:RIEPE_0208"/>
<dbReference type="NCBIfam" id="TIGR00049">
    <property type="entry name" value="iron-sulfur cluster assembly accessory protein"/>
    <property type="match status" value="1"/>
</dbReference>
<dbReference type="PANTHER" id="PTHR43011:SF1">
    <property type="entry name" value="IRON-SULFUR CLUSTER ASSEMBLY 2 HOMOLOG, MITOCHONDRIAL"/>
    <property type="match status" value="1"/>
</dbReference>
<gene>
    <name evidence="3" type="ordered locus">RIEPE_0208</name>
</gene>
<dbReference type="InterPro" id="IPR017870">
    <property type="entry name" value="FeS_cluster_insertion_CS"/>
</dbReference>
<protein>
    <submittedName>
        <fullName evidence="3">Iron-sulfur cluster assembly accessory protein</fullName>
    </submittedName>
</protein>
<dbReference type="GO" id="GO:0051537">
    <property type="term" value="F:2 iron, 2 sulfur cluster binding"/>
    <property type="evidence" value="ECO:0007669"/>
    <property type="project" value="UniProtKB-ARBA"/>
</dbReference>
<dbReference type="InterPro" id="IPR000361">
    <property type="entry name" value="ATAP_core_dom"/>
</dbReference>
<dbReference type="GO" id="GO:0005506">
    <property type="term" value="F:iron ion binding"/>
    <property type="evidence" value="ECO:0007669"/>
    <property type="project" value="TreeGrafter"/>
</dbReference>
<dbReference type="PANTHER" id="PTHR43011">
    <property type="entry name" value="IRON-SULFUR CLUSTER ASSEMBLY 2 HOMOLOG, MITOCHONDRIAL"/>
    <property type="match status" value="1"/>
</dbReference>
<evidence type="ECO:0000313" key="3">
    <source>
        <dbReference type="EMBL" id="ADD79582.1"/>
    </source>
</evidence>
<dbReference type="STRING" id="515618.RIEPE_0208"/>
<dbReference type="AlphaFoldDB" id="D4G816"/>
<organism evidence="3 4">
    <name type="scientific">Riesia pediculicola (strain USDA)</name>
    <dbReference type="NCBI Taxonomy" id="515618"/>
    <lineage>
        <taxon>Bacteria</taxon>
        <taxon>Pseudomonadati</taxon>
        <taxon>Pseudomonadota</taxon>
        <taxon>Gammaproteobacteria</taxon>
        <taxon>Enterobacterales</taxon>
        <taxon>Enterobacteriaceae</taxon>
        <taxon>Candidatus Riesia</taxon>
    </lineage>
</organism>
<dbReference type="OrthoDB" id="9801228at2"/>
<dbReference type="InterPro" id="IPR016092">
    <property type="entry name" value="ATAP"/>
</dbReference>
<proteinExistence type="predicted"/>
<dbReference type="HOGENOM" id="CLU_069054_5_3_6"/>
<evidence type="ECO:0000313" key="4">
    <source>
        <dbReference type="Proteomes" id="UP000001700"/>
    </source>
</evidence>
<keyword evidence="4" id="KW-1185">Reference proteome</keyword>
<evidence type="ECO:0000259" key="2">
    <source>
        <dbReference type="Pfam" id="PF01521"/>
    </source>
</evidence>
<dbReference type="Pfam" id="PF01521">
    <property type="entry name" value="Fe-S_biosyn"/>
    <property type="match status" value="1"/>
</dbReference>
<evidence type="ECO:0000256" key="1">
    <source>
        <dbReference type="ARBA" id="ARBA00023004"/>
    </source>
</evidence>
<sequence length="115" mass="12948">MKKRRSKLCITKNAAKEIKNHIKYSNKSKSFFRIYIVGGGCSGLKYKFIIGKKKDKDDIVLKKKGIKLVIDPISFQYLSGSTIDFSETIENSQFIVNNPNASVTCNCGSSFRKSI</sequence>
<accession>D4G816</accession>
<dbReference type="GO" id="GO:0016226">
    <property type="term" value="P:iron-sulfur cluster assembly"/>
    <property type="evidence" value="ECO:0007669"/>
    <property type="project" value="InterPro"/>
</dbReference>
<dbReference type="eggNOG" id="COG0316">
    <property type="taxonomic scope" value="Bacteria"/>
</dbReference>